<dbReference type="EMBL" id="CYRY02008688">
    <property type="protein sequence ID" value="VCW77349.1"/>
    <property type="molecule type" value="Genomic_DNA"/>
</dbReference>
<keyword evidence="2" id="KW-1185">Reference proteome</keyword>
<evidence type="ECO:0000313" key="2">
    <source>
        <dbReference type="Proteomes" id="UP000269945"/>
    </source>
</evidence>
<accession>A0A9X9LMY6</accession>
<dbReference type="Proteomes" id="UP000269945">
    <property type="component" value="Unassembled WGS sequence"/>
</dbReference>
<evidence type="ECO:0000313" key="1">
    <source>
        <dbReference type="EMBL" id="VCW77349.1"/>
    </source>
</evidence>
<comment type="caution">
    <text evidence="1">The sequence shown here is derived from an EMBL/GenBank/DDBJ whole genome shotgun (WGS) entry which is preliminary data.</text>
</comment>
<protein>
    <submittedName>
        <fullName evidence="1">Uncharacterized protein</fullName>
    </submittedName>
</protein>
<organism evidence="1 2">
    <name type="scientific">Gulo gulo</name>
    <name type="common">Wolverine</name>
    <name type="synonym">Gluton</name>
    <dbReference type="NCBI Taxonomy" id="48420"/>
    <lineage>
        <taxon>Eukaryota</taxon>
        <taxon>Metazoa</taxon>
        <taxon>Chordata</taxon>
        <taxon>Craniata</taxon>
        <taxon>Vertebrata</taxon>
        <taxon>Euteleostomi</taxon>
        <taxon>Mammalia</taxon>
        <taxon>Eutheria</taxon>
        <taxon>Laurasiatheria</taxon>
        <taxon>Carnivora</taxon>
        <taxon>Caniformia</taxon>
        <taxon>Musteloidea</taxon>
        <taxon>Mustelidae</taxon>
        <taxon>Guloninae</taxon>
        <taxon>Gulo</taxon>
    </lineage>
</organism>
<sequence length="25" mass="3117">METEVKPHPYQPKDLVWIRRHQVKT</sequence>
<gene>
    <name evidence="1" type="ORF">BN2614_LOCUS12</name>
</gene>
<dbReference type="AlphaFoldDB" id="A0A9X9LMY6"/>
<reference evidence="1 2" key="1">
    <citation type="submission" date="2018-10" db="EMBL/GenBank/DDBJ databases">
        <authorList>
            <person name="Ekblom R."/>
            <person name="Jareborg N."/>
        </authorList>
    </citation>
    <scope>NUCLEOTIDE SEQUENCE [LARGE SCALE GENOMIC DNA]</scope>
    <source>
        <tissue evidence="1">Muscle</tissue>
    </source>
</reference>
<proteinExistence type="predicted"/>
<name>A0A9X9LMY6_GULGU</name>